<gene>
    <name evidence="1" type="ORF">QJS10_CPA05g00983</name>
</gene>
<sequence length="98" mass="10989">MANEEADLYLTELRKLRGAAKDPDVVRALSGEIEKLERARSLAELREIQSAAKNPHVFSLLSSEIEKLEKKQEVVSGLVRGVEVKKEMMMSVSNHLNV</sequence>
<accession>A0AAV9ESB9</accession>
<name>A0AAV9ESB9_ACOCL</name>
<dbReference type="Proteomes" id="UP001180020">
    <property type="component" value="Unassembled WGS sequence"/>
</dbReference>
<proteinExistence type="predicted"/>
<dbReference type="EMBL" id="JAUJYO010000005">
    <property type="protein sequence ID" value="KAK1315708.1"/>
    <property type="molecule type" value="Genomic_DNA"/>
</dbReference>
<protein>
    <submittedName>
        <fullName evidence="1">Uncharacterized protein</fullName>
    </submittedName>
</protein>
<evidence type="ECO:0000313" key="2">
    <source>
        <dbReference type="Proteomes" id="UP001180020"/>
    </source>
</evidence>
<reference evidence="1" key="2">
    <citation type="submission" date="2023-06" db="EMBL/GenBank/DDBJ databases">
        <authorList>
            <person name="Ma L."/>
            <person name="Liu K.-W."/>
            <person name="Li Z."/>
            <person name="Hsiao Y.-Y."/>
            <person name="Qi Y."/>
            <person name="Fu T."/>
            <person name="Tang G."/>
            <person name="Zhang D."/>
            <person name="Sun W.-H."/>
            <person name="Liu D.-K."/>
            <person name="Li Y."/>
            <person name="Chen G.-Z."/>
            <person name="Liu X.-D."/>
            <person name="Liao X.-Y."/>
            <person name="Jiang Y.-T."/>
            <person name="Yu X."/>
            <person name="Hao Y."/>
            <person name="Huang J."/>
            <person name="Zhao X.-W."/>
            <person name="Ke S."/>
            <person name="Chen Y.-Y."/>
            <person name="Wu W.-L."/>
            <person name="Hsu J.-L."/>
            <person name="Lin Y.-F."/>
            <person name="Huang M.-D."/>
            <person name="Li C.-Y."/>
            <person name="Huang L."/>
            <person name="Wang Z.-W."/>
            <person name="Zhao X."/>
            <person name="Zhong W.-Y."/>
            <person name="Peng D.-H."/>
            <person name="Ahmad S."/>
            <person name="Lan S."/>
            <person name="Zhang J.-S."/>
            <person name="Tsai W.-C."/>
            <person name="Van De Peer Y."/>
            <person name="Liu Z.-J."/>
        </authorList>
    </citation>
    <scope>NUCLEOTIDE SEQUENCE</scope>
    <source>
        <strain evidence="1">CP</strain>
        <tissue evidence="1">Leaves</tissue>
    </source>
</reference>
<keyword evidence="2" id="KW-1185">Reference proteome</keyword>
<dbReference type="AlphaFoldDB" id="A0AAV9ESB9"/>
<evidence type="ECO:0000313" key="1">
    <source>
        <dbReference type="EMBL" id="KAK1315708.1"/>
    </source>
</evidence>
<comment type="caution">
    <text evidence="1">The sequence shown here is derived from an EMBL/GenBank/DDBJ whole genome shotgun (WGS) entry which is preliminary data.</text>
</comment>
<reference evidence="1" key="1">
    <citation type="journal article" date="2023" name="Nat. Commun.">
        <title>Diploid and tetraploid genomes of Acorus and the evolution of monocots.</title>
        <authorList>
            <person name="Ma L."/>
            <person name="Liu K.W."/>
            <person name="Li Z."/>
            <person name="Hsiao Y.Y."/>
            <person name="Qi Y."/>
            <person name="Fu T."/>
            <person name="Tang G.D."/>
            <person name="Zhang D."/>
            <person name="Sun W.H."/>
            <person name="Liu D.K."/>
            <person name="Li Y."/>
            <person name="Chen G.Z."/>
            <person name="Liu X.D."/>
            <person name="Liao X.Y."/>
            <person name="Jiang Y.T."/>
            <person name="Yu X."/>
            <person name="Hao Y."/>
            <person name="Huang J."/>
            <person name="Zhao X.W."/>
            <person name="Ke S."/>
            <person name="Chen Y.Y."/>
            <person name="Wu W.L."/>
            <person name="Hsu J.L."/>
            <person name="Lin Y.F."/>
            <person name="Huang M.D."/>
            <person name="Li C.Y."/>
            <person name="Huang L."/>
            <person name="Wang Z.W."/>
            <person name="Zhao X."/>
            <person name="Zhong W.Y."/>
            <person name="Peng D.H."/>
            <person name="Ahmad S."/>
            <person name="Lan S."/>
            <person name="Zhang J.S."/>
            <person name="Tsai W.C."/>
            <person name="Van de Peer Y."/>
            <person name="Liu Z.J."/>
        </authorList>
    </citation>
    <scope>NUCLEOTIDE SEQUENCE</scope>
    <source>
        <strain evidence="1">CP</strain>
    </source>
</reference>
<organism evidence="1 2">
    <name type="scientific">Acorus calamus</name>
    <name type="common">Sweet flag</name>
    <dbReference type="NCBI Taxonomy" id="4465"/>
    <lineage>
        <taxon>Eukaryota</taxon>
        <taxon>Viridiplantae</taxon>
        <taxon>Streptophyta</taxon>
        <taxon>Embryophyta</taxon>
        <taxon>Tracheophyta</taxon>
        <taxon>Spermatophyta</taxon>
        <taxon>Magnoliopsida</taxon>
        <taxon>Liliopsida</taxon>
        <taxon>Acoraceae</taxon>
        <taxon>Acorus</taxon>
    </lineage>
</organism>